<keyword evidence="2" id="KW-1185">Reference proteome</keyword>
<organism evidence="1 2">
    <name type="scientific">Goodfellowiella coeruleoviolacea</name>
    <dbReference type="NCBI Taxonomy" id="334858"/>
    <lineage>
        <taxon>Bacteria</taxon>
        <taxon>Bacillati</taxon>
        <taxon>Actinomycetota</taxon>
        <taxon>Actinomycetes</taxon>
        <taxon>Pseudonocardiales</taxon>
        <taxon>Pseudonocardiaceae</taxon>
        <taxon>Goodfellowiella</taxon>
    </lineage>
</organism>
<dbReference type="Proteomes" id="UP001206128">
    <property type="component" value="Unassembled WGS sequence"/>
</dbReference>
<dbReference type="EMBL" id="JAMTCK010000011">
    <property type="protein sequence ID" value="MCP2167870.1"/>
    <property type="molecule type" value="Genomic_DNA"/>
</dbReference>
<proteinExistence type="predicted"/>
<evidence type="ECO:0000313" key="1">
    <source>
        <dbReference type="EMBL" id="MCP2167870.1"/>
    </source>
</evidence>
<sequence>MTVRALTAWNGLTHGVRPGRHRGVLPVVIRCPVRIVHFAVERTVATGLGGEVDYDDVRFTMLTYAAADLPPRALVRVPAPGR</sequence>
<comment type="caution">
    <text evidence="1">The sequence shown here is derived from an EMBL/GenBank/DDBJ whole genome shotgun (WGS) entry which is preliminary data.</text>
</comment>
<gene>
    <name evidence="1" type="ORF">LX83_004743</name>
</gene>
<protein>
    <submittedName>
        <fullName evidence="1">Uncharacterized protein</fullName>
    </submittedName>
</protein>
<accession>A0AAE3KHX4</accession>
<reference evidence="1" key="1">
    <citation type="submission" date="2022-06" db="EMBL/GenBank/DDBJ databases">
        <title>Genomic Encyclopedia of Archaeal and Bacterial Type Strains, Phase II (KMG-II): from individual species to whole genera.</title>
        <authorList>
            <person name="Goeker M."/>
        </authorList>
    </citation>
    <scope>NUCLEOTIDE SEQUENCE</scope>
    <source>
        <strain evidence="1">DSM 43935</strain>
    </source>
</reference>
<dbReference type="AlphaFoldDB" id="A0AAE3KHX4"/>
<evidence type="ECO:0000313" key="2">
    <source>
        <dbReference type="Proteomes" id="UP001206128"/>
    </source>
</evidence>
<name>A0AAE3KHX4_9PSEU</name>